<dbReference type="AlphaFoldDB" id="A0A934SVV9"/>
<protein>
    <submittedName>
        <fullName evidence="1">DUF4160 domain-containing protein</fullName>
    </submittedName>
</protein>
<dbReference type="Proteomes" id="UP000622890">
    <property type="component" value="Unassembled WGS sequence"/>
</dbReference>
<reference evidence="1" key="1">
    <citation type="submission" date="2021-01" db="EMBL/GenBank/DDBJ databases">
        <title>Genome sequence of strain Noviherbaspirillum sp. DKR-6.</title>
        <authorList>
            <person name="Chaudhary D.K."/>
        </authorList>
    </citation>
    <scope>NUCLEOTIDE SEQUENCE</scope>
    <source>
        <strain evidence="1">DKR-6</strain>
    </source>
</reference>
<evidence type="ECO:0000313" key="2">
    <source>
        <dbReference type="Proteomes" id="UP000622890"/>
    </source>
</evidence>
<proteinExistence type="predicted"/>
<sequence>MPVISMFYGIIIRMYLLDNRQHALPHIHARYAEFEASISIADAEVLSGDLPRKQFRLVQAWIELHRDELMADWELAVNGENPYKIAPL</sequence>
<organism evidence="1 2">
    <name type="scientific">Noviherbaspirillum pedocola</name>
    <dbReference type="NCBI Taxonomy" id="2801341"/>
    <lineage>
        <taxon>Bacteria</taxon>
        <taxon>Pseudomonadati</taxon>
        <taxon>Pseudomonadota</taxon>
        <taxon>Betaproteobacteria</taxon>
        <taxon>Burkholderiales</taxon>
        <taxon>Oxalobacteraceae</taxon>
        <taxon>Noviherbaspirillum</taxon>
    </lineage>
</organism>
<dbReference type="Pfam" id="PF13711">
    <property type="entry name" value="DUF4160"/>
    <property type="match status" value="1"/>
</dbReference>
<dbReference type="InterPro" id="IPR025427">
    <property type="entry name" value="DUF4160"/>
</dbReference>
<accession>A0A934SVV9</accession>
<comment type="caution">
    <text evidence="1">The sequence shown here is derived from an EMBL/GenBank/DDBJ whole genome shotgun (WGS) entry which is preliminary data.</text>
</comment>
<evidence type="ECO:0000313" key="1">
    <source>
        <dbReference type="EMBL" id="MBK4737535.1"/>
    </source>
</evidence>
<keyword evidence="2" id="KW-1185">Reference proteome</keyword>
<dbReference type="EMBL" id="JAEPBG010000012">
    <property type="protein sequence ID" value="MBK4737535.1"/>
    <property type="molecule type" value="Genomic_DNA"/>
</dbReference>
<name>A0A934SVV9_9BURK</name>
<gene>
    <name evidence="1" type="ORF">JJB74_23195</name>
</gene>